<feature type="compositionally biased region" description="Basic and acidic residues" evidence="1">
    <location>
        <begin position="301"/>
        <end position="330"/>
    </location>
</feature>
<feature type="compositionally biased region" description="Basic and acidic residues" evidence="1">
    <location>
        <begin position="9"/>
        <end position="39"/>
    </location>
</feature>
<keyword evidence="3" id="KW-1185">Reference proteome</keyword>
<protein>
    <recommendedName>
        <fullName evidence="4">Proteins of 100 residues with WXG</fullName>
    </recommendedName>
</protein>
<evidence type="ECO:0008006" key="4">
    <source>
        <dbReference type="Google" id="ProtNLM"/>
    </source>
</evidence>
<sequence>MAKHGGGHGSDKTKHTKEKPEKEEKKKKDDSGDDKKEPAKPGPGGSTAAGFDNGSGITEQLQPPEDTSGDDIQAMVKDAGVEVMAVEWIFQQITGKSLTQEFIEPITGDFSKMSADAEAWRNIAEAMKAFSGVMTGNEKILGDSWTGPASLAHKAYVDLGWRAGLAAEAGIAELIAKGFELLSDTSKKLAEKALDLLKSLIDRLLVMAAEACVPIAGWVADAITGLSEILPLINALISIVDMIKDIIQKVGDLWNSIKDIGSQLAKIKDIGSLGDAVDIGKGIAGDVGDIKDNAKGIRDDVGEIKDKAQEGVKETRENHEKNQDHWDNRSNRTPAHSGSGRISGRIDD</sequence>
<gene>
    <name evidence="2" type="ORF">SAMN04489732_10688</name>
</gene>
<organism evidence="2 3">
    <name type="scientific">Amycolatopsis saalfeldensis</name>
    <dbReference type="NCBI Taxonomy" id="394193"/>
    <lineage>
        <taxon>Bacteria</taxon>
        <taxon>Bacillati</taxon>
        <taxon>Actinomycetota</taxon>
        <taxon>Actinomycetes</taxon>
        <taxon>Pseudonocardiales</taxon>
        <taxon>Pseudonocardiaceae</taxon>
        <taxon>Amycolatopsis</taxon>
    </lineage>
</organism>
<name>A0A1H8WZR0_9PSEU</name>
<evidence type="ECO:0000256" key="1">
    <source>
        <dbReference type="SAM" id="MobiDB-lite"/>
    </source>
</evidence>
<evidence type="ECO:0000313" key="3">
    <source>
        <dbReference type="Proteomes" id="UP000198582"/>
    </source>
</evidence>
<reference evidence="2 3" key="1">
    <citation type="submission" date="2016-10" db="EMBL/GenBank/DDBJ databases">
        <authorList>
            <person name="de Groot N.N."/>
        </authorList>
    </citation>
    <scope>NUCLEOTIDE SEQUENCE [LARGE SCALE GENOMIC DNA]</scope>
    <source>
        <strain evidence="2 3">DSM 44993</strain>
    </source>
</reference>
<dbReference type="Proteomes" id="UP000198582">
    <property type="component" value="Unassembled WGS sequence"/>
</dbReference>
<accession>A0A1H8WZR0</accession>
<evidence type="ECO:0000313" key="2">
    <source>
        <dbReference type="EMBL" id="SEP32973.1"/>
    </source>
</evidence>
<dbReference type="STRING" id="394193.SAMN04489732_10688"/>
<dbReference type="EMBL" id="FOEF01000006">
    <property type="protein sequence ID" value="SEP32973.1"/>
    <property type="molecule type" value="Genomic_DNA"/>
</dbReference>
<dbReference type="OrthoDB" id="5125341at2"/>
<feature type="region of interest" description="Disordered" evidence="1">
    <location>
        <begin position="1"/>
        <end position="71"/>
    </location>
</feature>
<proteinExistence type="predicted"/>
<dbReference type="RefSeq" id="WP_091617621.1">
    <property type="nucleotide sequence ID" value="NZ_FOEF01000006.1"/>
</dbReference>
<feature type="region of interest" description="Disordered" evidence="1">
    <location>
        <begin position="301"/>
        <end position="348"/>
    </location>
</feature>
<dbReference type="AlphaFoldDB" id="A0A1H8WZR0"/>